<proteinExistence type="predicted"/>
<evidence type="ECO:0000313" key="1">
    <source>
        <dbReference type="EMBL" id="KAF4672308.1"/>
    </source>
</evidence>
<name>A0A7J6ML31_PERCH</name>
<dbReference type="OrthoDB" id="10299429at2759"/>
<dbReference type="EMBL" id="JAAPAO010000113">
    <property type="protein sequence ID" value="KAF4672308.1"/>
    <property type="molecule type" value="Genomic_DNA"/>
</dbReference>
<dbReference type="AlphaFoldDB" id="A0A7J6ML31"/>
<organism evidence="1 2">
    <name type="scientific">Perkinsus chesapeaki</name>
    <name type="common">Clam parasite</name>
    <name type="synonym">Perkinsus andrewsi</name>
    <dbReference type="NCBI Taxonomy" id="330153"/>
    <lineage>
        <taxon>Eukaryota</taxon>
        <taxon>Sar</taxon>
        <taxon>Alveolata</taxon>
        <taxon>Perkinsozoa</taxon>
        <taxon>Perkinsea</taxon>
        <taxon>Perkinsida</taxon>
        <taxon>Perkinsidae</taxon>
        <taxon>Perkinsus</taxon>
    </lineage>
</organism>
<accession>A0A7J6ML31</accession>
<dbReference type="Proteomes" id="UP000591131">
    <property type="component" value="Unassembled WGS sequence"/>
</dbReference>
<protein>
    <submittedName>
        <fullName evidence="1">Uncharacterized protein</fullName>
    </submittedName>
</protein>
<evidence type="ECO:0000313" key="2">
    <source>
        <dbReference type="Proteomes" id="UP000591131"/>
    </source>
</evidence>
<reference evidence="1 2" key="1">
    <citation type="submission" date="2020-04" db="EMBL/GenBank/DDBJ databases">
        <title>Perkinsus chesapeaki whole genome sequence.</title>
        <authorList>
            <person name="Bogema D.R."/>
        </authorList>
    </citation>
    <scope>NUCLEOTIDE SEQUENCE [LARGE SCALE GENOMIC DNA]</scope>
    <source>
        <strain evidence="1">ATCC PRA-425</strain>
    </source>
</reference>
<keyword evidence="2" id="KW-1185">Reference proteome</keyword>
<gene>
    <name evidence="1" type="ORF">FOL47_000693</name>
</gene>
<sequence>MKVDTPPHLFGQGPMKVDTPPHLFGQGPMKVDTPPHLVGQGPATSRHPKNIVLTTGNAMGNGRVTLTVELITRYPMFNILFESLSDMSFVKLENVFAIKNPAENCIFFVGYHHHQEDIKATLATAESIIKINPLRLDNIKVCGGNPPVLYLGEETADGFGKRVAVRLVQEGDTNWGLGFDNVIV</sequence>
<comment type="caution">
    <text evidence="1">The sequence shown here is derived from an EMBL/GenBank/DDBJ whole genome shotgun (WGS) entry which is preliminary data.</text>
</comment>